<name>A0A0L6VAF0_9BASI</name>
<comment type="caution">
    <text evidence="2">The sequence shown here is derived from an EMBL/GenBank/DDBJ whole genome shotgun (WGS) entry which is preliminary data.</text>
</comment>
<evidence type="ECO:0000259" key="1">
    <source>
        <dbReference type="Pfam" id="PF25597"/>
    </source>
</evidence>
<dbReference type="Proteomes" id="UP000037035">
    <property type="component" value="Unassembled WGS sequence"/>
</dbReference>
<dbReference type="Pfam" id="PF25597">
    <property type="entry name" value="SH3_retrovirus"/>
    <property type="match status" value="1"/>
</dbReference>
<dbReference type="AlphaFoldDB" id="A0A0L6VAF0"/>
<dbReference type="OrthoDB" id="2802215at2759"/>
<sequence length="88" mass="10113">MTIPHETWTGRSANLDILRPFGCLTYTLIPQGQRQFKIQPPAEKGIFLGYENDFSTYRIFKPSEKRAIRSRDIKFVENAFPGLKSCSS</sequence>
<evidence type="ECO:0000313" key="2">
    <source>
        <dbReference type="EMBL" id="KNZ57522.1"/>
    </source>
</evidence>
<dbReference type="InterPro" id="IPR057670">
    <property type="entry name" value="SH3_retrovirus"/>
</dbReference>
<evidence type="ECO:0000313" key="3">
    <source>
        <dbReference type="Proteomes" id="UP000037035"/>
    </source>
</evidence>
<dbReference type="EMBL" id="LAVV01006990">
    <property type="protein sequence ID" value="KNZ57522.1"/>
    <property type="molecule type" value="Genomic_DNA"/>
</dbReference>
<organism evidence="2 3">
    <name type="scientific">Puccinia sorghi</name>
    <dbReference type="NCBI Taxonomy" id="27349"/>
    <lineage>
        <taxon>Eukaryota</taxon>
        <taxon>Fungi</taxon>
        <taxon>Dikarya</taxon>
        <taxon>Basidiomycota</taxon>
        <taxon>Pucciniomycotina</taxon>
        <taxon>Pucciniomycetes</taxon>
        <taxon>Pucciniales</taxon>
        <taxon>Pucciniaceae</taxon>
        <taxon>Puccinia</taxon>
    </lineage>
</organism>
<accession>A0A0L6VAF0</accession>
<dbReference type="VEuPathDB" id="FungiDB:VP01_2138g5"/>
<reference evidence="2 3" key="1">
    <citation type="submission" date="2015-08" db="EMBL/GenBank/DDBJ databases">
        <title>Next Generation Sequencing and Analysis of the Genome of Puccinia sorghi L Schw, the Causal Agent of Maize Common Rust.</title>
        <authorList>
            <person name="Rochi L."/>
            <person name="Burguener G."/>
            <person name="Darino M."/>
            <person name="Turjanski A."/>
            <person name="Kreff E."/>
            <person name="Dieguez M.J."/>
            <person name="Sacco F."/>
        </authorList>
    </citation>
    <scope>NUCLEOTIDE SEQUENCE [LARGE SCALE GENOMIC DNA]</scope>
    <source>
        <strain evidence="2 3">RO10H11247</strain>
    </source>
</reference>
<gene>
    <name evidence="2" type="ORF">VP01_2138g5</name>
</gene>
<proteinExistence type="predicted"/>
<keyword evidence="3" id="KW-1185">Reference proteome</keyword>
<protein>
    <recommendedName>
        <fullName evidence="1">Retroviral polymerase SH3-like domain-containing protein</fullName>
    </recommendedName>
</protein>
<feature type="domain" description="Retroviral polymerase SH3-like" evidence="1">
    <location>
        <begin position="23"/>
        <end position="84"/>
    </location>
</feature>